<dbReference type="AlphaFoldDB" id="A0A9Q3JUF4"/>
<name>A0A9Q3JUF4_9BASI</name>
<dbReference type="Proteomes" id="UP000765509">
    <property type="component" value="Unassembled WGS sequence"/>
</dbReference>
<reference evidence="2" key="1">
    <citation type="submission" date="2021-03" db="EMBL/GenBank/DDBJ databases">
        <title>Draft genome sequence of rust myrtle Austropuccinia psidii MF-1, a brazilian biotype.</title>
        <authorList>
            <person name="Quecine M.C."/>
            <person name="Pachon D.M.R."/>
            <person name="Bonatelli M.L."/>
            <person name="Correr F.H."/>
            <person name="Franceschini L.M."/>
            <person name="Leite T.F."/>
            <person name="Margarido G.R.A."/>
            <person name="Almeida C.A."/>
            <person name="Ferrarezi J.A."/>
            <person name="Labate C.A."/>
        </authorList>
    </citation>
    <scope>NUCLEOTIDE SEQUENCE</scope>
    <source>
        <strain evidence="2">MF-1</strain>
    </source>
</reference>
<proteinExistence type="predicted"/>
<accession>A0A9Q3JUF4</accession>
<organism evidence="2 3">
    <name type="scientific">Austropuccinia psidii MF-1</name>
    <dbReference type="NCBI Taxonomy" id="1389203"/>
    <lineage>
        <taxon>Eukaryota</taxon>
        <taxon>Fungi</taxon>
        <taxon>Dikarya</taxon>
        <taxon>Basidiomycota</taxon>
        <taxon>Pucciniomycotina</taxon>
        <taxon>Pucciniomycetes</taxon>
        <taxon>Pucciniales</taxon>
        <taxon>Sphaerophragmiaceae</taxon>
        <taxon>Austropuccinia</taxon>
    </lineage>
</organism>
<dbReference type="OrthoDB" id="2506124at2759"/>
<keyword evidence="3" id="KW-1185">Reference proteome</keyword>
<evidence type="ECO:0000313" key="3">
    <source>
        <dbReference type="Proteomes" id="UP000765509"/>
    </source>
</evidence>
<sequence>MMHSWMEGILSHHLWTRWGFQDTNRGANPKRALSNNNQLQPRKRQKVQEGEEVVEAVWAMDSEDSDEESNGYDDVVLDGGESGGVFDSHLRTRFCEKLAGVVLPANIQPLPKYLGSPKHGKLKAMQWVSLWKYVIPLIILDLFVADVNNIEKSVNRYNLLQNTAFLVRCTNLITSRPLKKLIGRNFEKTYDKYSKTSQSVFKNVKILPNHHYALHVREQMDLWGPMGGVAEFWGERLVGMLQRLKTNGKFGEMEQTMMTKIIGQQRLLVNEVIDKIDGKITGANGGRGNYGIVFSKEEYKLLLNHVHACGGYEDVRPWWDYPHPEGSMVLSKRGRSLQDTSIMASSIKFTSMIIPKAPKNMPYEYIQLLTDFPRTPPAPLRLSNFSVIS</sequence>
<gene>
    <name evidence="2" type="ORF">O181_108199</name>
</gene>
<dbReference type="EMBL" id="AVOT02082735">
    <property type="protein sequence ID" value="MBW0568484.1"/>
    <property type="molecule type" value="Genomic_DNA"/>
</dbReference>
<comment type="caution">
    <text evidence="2">The sequence shown here is derived from an EMBL/GenBank/DDBJ whole genome shotgun (WGS) entry which is preliminary data.</text>
</comment>
<protein>
    <submittedName>
        <fullName evidence="2">Uncharacterized protein</fullName>
    </submittedName>
</protein>
<feature type="region of interest" description="Disordered" evidence="1">
    <location>
        <begin position="26"/>
        <end position="50"/>
    </location>
</feature>
<evidence type="ECO:0000256" key="1">
    <source>
        <dbReference type="SAM" id="MobiDB-lite"/>
    </source>
</evidence>
<evidence type="ECO:0000313" key="2">
    <source>
        <dbReference type="EMBL" id="MBW0568484.1"/>
    </source>
</evidence>